<keyword evidence="6" id="KW-0539">Nucleus</keyword>
<evidence type="ECO:0000256" key="2">
    <source>
        <dbReference type="ARBA" id="ARBA00006357"/>
    </source>
</evidence>
<keyword evidence="9" id="KW-1185">Reference proteome</keyword>
<proteinExistence type="inferred from homology"/>
<dbReference type="InterPro" id="IPR012337">
    <property type="entry name" value="RNaseH-like_sf"/>
</dbReference>
<comment type="similarity">
    <text evidence="2">Belongs to the REXO1/REXO3 family.</text>
</comment>
<name>A0AAD8MFR8_9APIA</name>
<dbReference type="InterPro" id="IPR013520">
    <property type="entry name" value="Ribonucl_H"/>
</dbReference>
<reference evidence="8" key="2">
    <citation type="submission" date="2023-05" db="EMBL/GenBank/DDBJ databases">
        <authorList>
            <person name="Schelkunov M.I."/>
        </authorList>
    </citation>
    <scope>NUCLEOTIDE SEQUENCE</scope>
    <source>
        <strain evidence="8">Hsosn_3</strain>
        <tissue evidence="8">Leaf</tissue>
    </source>
</reference>
<dbReference type="Pfam" id="PF00929">
    <property type="entry name" value="RNase_T"/>
    <property type="match status" value="1"/>
</dbReference>
<dbReference type="InterPro" id="IPR034922">
    <property type="entry name" value="REX1-like_exo"/>
</dbReference>
<dbReference type="CDD" id="cd06145">
    <property type="entry name" value="REX1_like"/>
    <property type="match status" value="1"/>
</dbReference>
<dbReference type="AlphaFoldDB" id="A0AAD8MFR8"/>
<comment type="caution">
    <text evidence="8">The sequence shown here is derived from an EMBL/GenBank/DDBJ whole genome shotgun (WGS) entry which is preliminary data.</text>
</comment>
<keyword evidence="3" id="KW-0540">Nuclease</keyword>
<keyword evidence="4" id="KW-0378">Hydrolase</keyword>
<dbReference type="GO" id="GO:0004527">
    <property type="term" value="F:exonuclease activity"/>
    <property type="evidence" value="ECO:0007669"/>
    <property type="project" value="UniProtKB-KW"/>
</dbReference>
<feature type="domain" description="Exonuclease" evidence="7">
    <location>
        <begin position="213"/>
        <end position="372"/>
    </location>
</feature>
<evidence type="ECO:0000313" key="9">
    <source>
        <dbReference type="Proteomes" id="UP001237642"/>
    </source>
</evidence>
<keyword evidence="5" id="KW-0269">Exonuclease</keyword>
<dbReference type="EMBL" id="JAUIZM010000008">
    <property type="protein sequence ID" value="KAK1371252.1"/>
    <property type="molecule type" value="Genomic_DNA"/>
</dbReference>
<dbReference type="FunFam" id="3.30.420.10:FF:000019">
    <property type="entry name" value="RNA exonuclease NEF-sp"/>
    <property type="match status" value="1"/>
</dbReference>
<evidence type="ECO:0000256" key="1">
    <source>
        <dbReference type="ARBA" id="ARBA00004123"/>
    </source>
</evidence>
<dbReference type="GO" id="GO:0005634">
    <property type="term" value="C:nucleus"/>
    <property type="evidence" value="ECO:0007669"/>
    <property type="project" value="UniProtKB-SubCell"/>
</dbReference>
<accession>A0AAD8MFR8</accession>
<dbReference type="InterPro" id="IPR047021">
    <property type="entry name" value="REXO1/3/4-like"/>
</dbReference>
<organism evidence="8 9">
    <name type="scientific">Heracleum sosnowskyi</name>
    <dbReference type="NCBI Taxonomy" id="360622"/>
    <lineage>
        <taxon>Eukaryota</taxon>
        <taxon>Viridiplantae</taxon>
        <taxon>Streptophyta</taxon>
        <taxon>Embryophyta</taxon>
        <taxon>Tracheophyta</taxon>
        <taxon>Spermatophyta</taxon>
        <taxon>Magnoliopsida</taxon>
        <taxon>eudicotyledons</taxon>
        <taxon>Gunneridae</taxon>
        <taxon>Pentapetalae</taxon>
        <taxon>asterids</taxon>
        <taxon>campanulids</taxon>
        <taxon>Apiales</taxon>
        <taxon>Apiaceae</taxon>
        <taxon>Apioideae</taxon>
        <taxon>apioid superclade</taxon>
        <taxon>Tordylieae</taxon>
        <taxon>Tordyliinae</taxon>
        <taxon>Heracleum</taxon>
    </lineage>
</organism>
<evidence type="ECO:0000256" key="6">
    <source>
        <dbReference type="ARBA" id="ARBA00023242"/>
    </source>
</evidence>
<dbReference type="Gene3D" id="3.30.420.10">
    <property type="entry name" value="Ribonuclease H-like superfamily/Ribonuclease H"/>
    <property type="match status" value="1"/>
</dbReference>
<protein>
    <submittedName>
        <fullName evidence="8">Small RNA degrading nuclease 5</fullName>
    </submittedName>
</protein>
<dbReference type="SUPFAM" id="SSF53098">
    <property type="entry name" value="Ribonuclease H-like"/>
    <property type="match status" value="1"/>
</dbReference>
<comment type="subcellular location">
    <subcellularLocation>
        <location evidence="1">Nucleus</location>
    </subcellularLocation>
</comment>
<sequence length="569" mass="63302">MSSNYIKCQNSHENNTTDGDIDNPYLKIYGPEAKADVVFKLPEADSTLNFQDMQGLVNWVLADGFMPSWIFIKNKPLIPKVVMLYVPGLDAGLYLSQSKVLHSFKEYCGVPRAVSALSCVADGIQTIDALLMCKVKRKRDLAVPISKPVQSFDQGTCDSGLDNLSSGDLPKDLPFPLSYYTLTETELEVNGYCRSQPDFVSTLPSPSGAPTHEILALDCEMCITKEGLELTRITVVDIKGQVLLDKLVKPSNPITNYNTRYSGITPEMLDPVTTTLKDIQEEFLQLVHAETILVGHSLENDLLALKISHRIVIDTSVLYKHSRGGTYKLSLRVLTRNYLDREIQESRNGHDSIEDAKATLELALLKIRHGPEFGAPPSFTRKKLLTVLGECGKTSSVIDNISVVKRYASESSNSIPVSSDDEALIKAKKEVNNEKVHFVWAQFSELNAFLKKQAEDDAKLKEKLAEMVALITCTKLSRGRKTIKCKITSELKDILHQLNTRVKALYTSLPTNTMIIICTGHGDTAVVQRLRTMLTQQVETATHREHIIKVLEELQPQAEVGLCFVGVKH</sequence>
<dbReference type="Proteomes" id="UP001237642">
    <property type="component" value="Unassembled WGS sequence"/>
</dbReference>
<evidence type="ECO:0000256" key="5">
    <source>
        <dbReference type="ARBA" id="ARBA00022839"/>
    </source>
</evidence>
<dbReference type="InterPro" id="IPR036397">
    <property type="entry name" value="RNaseH_sf"/>
</dbReference>
<gene>
    <name evidence="8" type="ORF">POM88_037344</name>
</gene>
<dbReference type="GO" id="GO:0003676">
    <property type="term" value="F:nucleic acid binding"/>
    <property type="evidence" value="ECO:0007669"/>
    <property type="project" value="InterPro"/>
</dbReference>
<evidence type="ECO:0000259" key="7">
    <source>
        <dbReference type="SMART" id="SM00479"/>
    </source>
</evidence>
<evidence type="ECO:0000313" key="8">
    <source>
        <dbReference type="EMBL" id="KAK1371252.1"/>
    </source>
</evidence>
<dbReference type="SMART" id="SM00479">
    <property type="entry name" value="EXOIII"/>
    <property type="match status" value="1"/>
</dbReference>
<evidence type="ECO:0000256" key="3">
    <source>
        <dbReference type="ARBA" id="ARBA00022722"/>
    </source>
</evidence>
<reference evidence="8" key="1">
    <citation type="submission" date="2023-02" db="EMBL/GenBank/DDBJ databases">
        <title>Genome of toxic invasive species Heracleum sosnowskyi carries increased number of genes despite the absence of recent whole-genome duplications.</title>
        <authorList>
            <person name="Schelkunov M."/>
            <person name="Shtratnikova V."/>
            <person name="Makarenko M."/>
            <person name="Klepikova A."/>
            <person name="Omelchenko D."/>
            <person name="Novikova G."/>
            <person name="Obukhova E."/>
            <person name="Bogdanov V."/>
            <person name="Penin A."/>
            <person name="Logacheva M."/>
        </authorList>
    </citation>
    <scope>NUCLEOTIDE SEQUENCE</scope>
    <source>
        <strain evidence="8">Hsosn_3</strain>
        <tissue evidence="8">Leaf</tissue>
    </source>
</reference>
<evidence type="ECO:0000256" key="4">
    <source>
        <dbReference type="ARBA" id="ARBA00022801"/>
    </source>
</evidence>
<dbReference type="PANTHER" id="PTHR12801:SF157">
    <property type="entry name" value="SMALL RNA DEGRADING NUCLEASE 5"/>
    <property type="match status" value="1"/>
</dbReference>
<dbReference type="PANTHER" id="PTHR12801">
    <property type="entry name" value="RNA EXONUCLEASE REXO1 / RECO3 FAMILY MEMBER-RELATED"/>
    <property type="match status" value="1"/>
</dbReference>